<feature type="transmembrane region" description="Helical" evidence="1">
    <location>
        <begin position="384"/>
        <end position="408"/>
    </location>
</feature>
<dbReference type="Gene3D" id="3.30.2090.10">
    <property type="entry name" value="Multidrug efflux transporter AcrB TolC docking domain, DN and DC subdomains"/>
    <property type="match status" value="2"/>
</dbReference>
<dbReference type="GO" id="GO:0042910">
    <property type="term" value="F:xenobiotic transmembrane transporter activity"/>
    <property type="evidence" value="ECO:0007669"/>
    <property type="project" value="TreeGrafter"/>
</dbReference>
<dbReference type="EMBL" id="LAZR01000757">
    <property type="protein sequence ID" value="KKN58552.1"/>
    <property type="molecule type" value="Genomic_DNA"/>
</dbReference>
<dbReference type="GO" id="GO:0005886">
    <property type="term" value="C:plasma membrane"/>
    <property type="evidence" value="ECO:0007669"/>
    <property type="project" value="TreeGrafter"/>
</dbReference>
<feature type="transmembrane region" description="Helical" evidence="1">
    <location>
        <begin position="531"/>
        <end position="550"/>
    </location>
</feature>
<keyword evidence="1" id="KW-1133">Transmembrane helix</keyword>
<dbReference type="Gene3D" id="3.30.70.1430">
    <property type="entry name" value="Multidrug efflux transporter AcrB pore domain"/>
    <property type="match status" value="2"/>
</dbReference>
<dbReference type="SUPFAM" id="SSF82693">
    <property type="entry name" value="Multidrug efflux transporter AcrB pore domain, PN1, PN2, PC1 and PC2 subdomains"/>
    <property type="match status" value="2"/>
</dbReference>
<feature type="transmembrane region" description="Helical" evidence="1">
    <location>
        <begin position="884"/>
        <end position="904"/>
    </location>
</feature>
<dbReference type="AlphaFoldDB" id="A0A0F9S8F0"/>
<dbReference type="SUPFAM" id="SSF82714">
    <property type="entry name" value="Multidrug efflux transporter AcrB TolC docking domain, DN and DC subdomains"/>
    <property type="match status" value="2"/>
</dbReference>
<feature type="transmembrane region" description="Helical" evidence="1">
    <location>
        <begin position="853"/>
        <end position="872"/>
    </location>
</feature>
<feature type="transmembrane region" description="Helical" evidence="1">
    <location>
        <begin position="358"/>
        <end position="378"/>
    </location>
</feature>
<feature type="transmembrane region" description="Helical" evidence="1">
    <location>
        <begin position="461"/>
        <end position="483"/>
    </location>
</feature>
<sequence>MKIVKFSINRPVTIIMFTVAAIIFGFISYSKLNLNLLPKISYPTLTIRTEYPGTAPSEIENIISKPIEETCGVVDNVVRISSVSRAELSEVTVEFAWHTNMDFATLKLREKLDLLRLPRDATKPVILRYDPNQEPIMRLGLTGDTDLARIRYIAEREVKQALESIEGVAACSISGGLEDEIHIDIDEQKLSLLNILITSVANRLAQENVNLSAGILKQKDSQFLVRTVNQFKTVEEIKDIIIEKRGDVQLTLGSIADVYRGHKERKVISRINGRECIEAAIYRAADANTVAVANAVTDKLKAVQANILKPRNMDYLIITNQSKFIKNTIHQVKQTAIIGGILAILVLLYFLKNFRSTLIIGAAIPISVVITFFLMYSSNISLNIISLGGLALGIGMLVDNSIVVLESIQRYREKGADLYKAALQGTSEVAGAVTASTFTTVAVFFPIVFVEGIAGQLFKDMALTVTYSLLASLAVSLTLVPMLNATLRRENSKERLTGWLKVLFKPLDKIYNQFYLSYKKILDFSFGHRKTVFITVIVLFFTAIFMSSFMGQELIPVISQGEFLINVEFKPGTALKENTAIITDIYEVLKKHKEIDSIYELIGKGSRGGISFQEERENLSEFTLRLKPGILGKKEDRIMDLVRADLEKFPTTKVKVYKPRLFSFKAPLEVVVLGNDLEMIKQVSEELLEKIRGVEGIIDLKSSMEEGYPEIQIIFNRALLASQNMTINSVGTQIRSKIEGDVATRFIESDREIDIRVRLSERFRDRVDKIGRINIRNGLGMMVPLKALAEIRIKEGPAEIRRILQQKSAVITGNISGIPLDTAKEKVMAAAASIDCGPECSIYLAGQSMEQDVAFSSMIFAIFLAVFLVYLVMASQFESFKKPFIIMFTIPLAIIGVVIVGLVFSMSINVIVLIGLIILSGIIVNNAIVLVDYIGKLEKQGMSKMEAIKTAAQVRWRPIIMTSITTVLALLPMALDFNEGFEIRIPLALTLIGGLVFGTFLTLIFIPLVYSMIVREAKVTEEKQTPFLGFLKSFKMTPSSAKAKAKKP</sequence>
<feature type="transmembrane region" description="Helical" evidence="1">
    <location>
        <begin position="987"/>
        <end position="1010"/>
    </location>
</feature>
<dbReference type="Gene3D" id="3.30.70.1320">
    <property type="entry name" value="Multidrug efflux transporter AcrB pore domain like"/>
    <property type="match status" value="1"/>
</dbReference>
<dbReference type="Gene3D" id="1.20.1640.10">
    <property type="entry name" value="Multidrug efflux transporter AcrB transmembrane domain"/>
    <property type="match status" value="2"/>
</dbReference>
<evidence type="ECO:0000313" key="2">
    <source>
        <dbReference type="EMBL" id="KKN58552.1"/>
    </source>
</evidence>
<feature type="transmembrane region" description="Helical" evidence="1">
    <location>
        <begin position="332"/>
        <end position="351"/>
    </location>
</feature>
<dbReference type="Gene3D" id="3.30.70.1440">
    <property type="entry name" value="Multidrug efflux transporter AcrB pore domain"/>
    <property type="match status" value="1"/>
</dbReference>
<keyword evidence="1" id="KW-0812">Transmembrane</keyword>
<protein>
    <recommendedName>
        <fullName evidence="3">SSD domain-containing protein</fullName>
    </recommendedName>
</protein>
<dbReference type="InterPro" id="IPR027463">
    <property type="entry name" value="AcrB_DN_DC_subdom"/>
</dbReference>
<feature type="transmembrane region" description="Helical" evidence="1">
    <location>
        <begin position="910"/>
        <end position="935"/>
    </location>
</feature>
<feature type="transmembrane region" description="Helical" evidence="1">
    <location>
        <begin position="12"/>
        <end position="29"/>
    </location>
</feature>
<feature type="transmembrane region" description="Helical" evidence="1">
    <location>
        <begin position="429"/>
        <end position="449"/>
    </location>
</feature>
<keyword evidence="1" id="KW-0472">Membrane</keyword>
<name>A0A0F9S8F0_9ZZZZ</name>
<comment type="caution">
    <text evidence="2">The sequence shown here is derived from an EMBL/GenBank/DDBJ whole genome shotgun (WGS) entry which is preliminary data.</text>
</comment>
<evidence type="ECO:0000256" key="1">
    <source>
        <dbReference type="SAM" id="Phobius"/>
    </source>
</evidence>
<gene>
    <name evidence="2" type="ORF">LCGC14_0550950</name>
</gene>
<dbReference type="Pfam" id="PF00873">
    <property type="entry name" value="ACR_tran"/>
    <property type="match status" value="1"/>
</dbReference>
<reference evidence="2" key="1">
    <citation type="journal article" date="2015" name="Nature">
        <title>Complex archaea that bridge the gap between prokaryotes and eukaryotes.</title>
        <authorList>
            <person name="Spang A."/>
            <person name="Saw J.H."/>
            <person name="Jorgensen S.L."/>
            <person name="Zaremba-Niedzwiedzka K."/>
            <person name="Martijn J."/>
            <person name="Lind A.E."/>
            <person name="van Eijk R."/>
            <person name="Schleper C."/>
            <person name="Guy L."/>
            <person name="Ettema T.J."/>
        </authorList>
    </citation>
    <scope>NUCLEOTIDE SEQUENCE</scope>
</reference>
<proteinExistence type="predicted"/>
<dbReference type="PANTHER" id="PTHR32063">
    <property type="match status" value="1"/>
</dbReference>
<dbReference type="PANTHER" id="PTHR32063:SF0">
    <property type="entry name" value="SWARMING MOTILITY PROTEIN SWRC"/>
    <property type="match status" value="1"/>
</dbReference>
<organism evidence="2">
    <name type="scientific">marine sediment metagenome</name>
    <dbReference type="NCBI Taxonomy" id="412755"/>
    <lineage>
        <taxon>unclassified sequences</taxon>
        <taxon>metagenomes</taxon>
        <taxon>ecological metagenomes</taxon>
    </lineage>
</organism>
<dbReference type="PRINTS" id="PR00702">
    <property type="entry name" value="ACRIFLAVINRP"/>
</dbReference>
<dbReference type="InterPro" id="IPR001036">
    <property type="entry name" value="Acrflvin-R"/>
</dbReference>
<evidence type="ECO:0008006" key="3">
    <source>
        <dbReference type="Google" id="ProtNLM"/>
    </source>
</evidence>
<dbReference type="SUPFAM" id="SSF82866">
    <property type="entry name" value="Multidrug efflux transporter AcrB transmembrane domain"/>
    <property type="match status" value="2"/>
</dbReference>
<feature type="transmembrane region" description="Helical" evidence="1">
    <location>
        <begin position="956"/>
        <end position="975"/>
    </location>
</feature>
<accession>A0A0F9S8F0</accession>